<name>A0A0H3H1C7_KLEM8</name>
<dbReference type="PATRIC" id="fig|1006551.4.peg.439"/>
<evidence type="ECO:0000313" key="2">
    <source>
        <dbReference type="Proteomes" id="UP000007843"/>
    </source>
</evidence>
<evidence type="ECO:0000313" key="1">
    <source>
        <dbReference type="EMBL" id="AEX02178.1"/>
    </source>
</evidence>
<proteinExistence type="predicted"/>
<dbReference type="AlphaFoldDB" id="A0A0H3H1C7"/>
<dbReference type="KEGG" id="kox:KOX_02185"/>
<dbReference type="RefSeq" id="WP_014226757.1">
    <property type="nucleotide sequence ID" value="NC_016612.1"/>
</dbReference>
<gene>
    <name evidence="1" type="ordered locus">KOX_02185</name>
</gene>
<protein>
    <submittedName>
        <fullName evidence="1">Uncharacterized protein</fullName>
    </submittedName>
</protein>
<sequence length="304" mass="36862">MKEQLTDRTERACRFYIEYMKKNIEGYRERTPLLLITDYKNQEVMDMILRDLNNEFKNTHEYNKFVREMKNGLFSSIIPETNFEWIKDYSSAYFAWNILSTMGPKEINPLEVDFYRERPPVIQHNLLPVIPETYKDALSVLYTCFDSWDVDLFFKIKTLSSLKNIWIQRNRELPEPFKWIDLKNHKQCAWAFKYVMEHIKPDYMPSFMTEIRQQQVITFLTAVLYSWPAHPDTRRLMIQRMKKTYNQNLFRENIADKKVINTYVQKDIKEKLDMLAKKNGRKINEELEVIIMNAWHDARYTEDK</sequence>
<dbReference type="EMBL" id="CP003218">
    <property type="protein sequence ID" value="AEX02178.1"/>
    <property type="molecule type" value="Genomic_DNA"/>
</dbReference>
<dbReference type="Proteomes" id="UP000007843">
    <property type="component" value="Chromosome"/>
</dbReference>
<dbReference type="HOGENOM" id="CLU_1076639_0_0_6"/>
<organism evidence="1 2">
    <name type="scientific">Klebsiella michiganensis (strain ATCC 8724 / DSM 4798 / JCM 20051 / NBRC 3318 / NRRL B-199 / KCTC 1686 / BUCSAV 143 / CCM 1901)</name>
    <dbReference type="NCBI Taxonomy" id="1006551"/>
    <lineage>
        <taxon>Bacteria</taxon>
        <taxon>Pseudomonadati</taxon>
        <taxon>Pseudomonadota</taxon>
        <taxon>Gammaproteobacteria</taxon>
        <taxon>Enterobacterales</taxon>
        <taxon>Enterobacteriaceae</taxon>
        <taxon>Klebsiella/Raoultella group</taxon>
        <taxon>Klebsiella</taxon>
    </lineage>
</organism>
<accession>A0A0H3H1C7</accession>
<reference evidence="1 2" key="1">
    <citation type="journal article" date="2012" name="J. Bacteriol.">
        <title>Complete genome sequence of Klebsiella oxytoca KCTC 1686, used in production of 2,3-butanediol.</title>
        <authorList>
            <person name="Shin S.H."/>
            <person name="Kim S."/>
            <person name="Kim J.Y."/>
            <person name="Lee S."/>
            <person name="Um Y."/>
            <person name="Oh M.K."/>
            <person name="Kim Y.R."/>
            <person name="Lee J."/>
            <person name="Yang K.S."/>
        </authorList>
    </citation>
    <scope>NUCLEOTIDE SEQUENCE [LARGE SCALE GENOMIC DNA]</scope>
    <source>
        <strain evidence="2">ATCC 8724 / DSM 4798 / JCM 20051 / NBRC 3318 / NRRL B-199 / KCTC 1686</strain>
    </source>
</reference>